<dbReference type="RefSeq" id="WP_269034652.1">
    <property type="nucleotide sequence ID" value="NZ_CP114040.1"/>
</dbReference>
<keyword evidence="1" id="KW-0175">Coiled coil</keyword>
<dbReference type="Proteomes" id="UP001164459">
    <property type="component" value="Chromosome"/>
</dbReference>
<dbReference type="Pfam" id="PF13600">
    <property type="entry name" value="DUF4140"/>
    <property type="match status" value="1"/>
</dbReference>
<keyword evidence="6" id="KW-1185">Reference proteome</keyword>
<sequence length="766" mass="83499">MNVPVLTSRIDSVTVYRQGALVCRSAILLAAQPVPPQVKVLGLPLSLDDGSVRVRVEGEGGELPVAMDLRIALDLAVPDPALPPPDDAELKQARREVRSLADRRAHLEAQRARLERLQVYERPANKRGQPPLPSPTAARLSLIEFQQQQIAALDGQLQQLRVDQREAEERREHLEARRKAASKARQAKPHELRKAALISLRAHEVPTAPVRVILEYMVPGARWAPAYAVSLTRDMARATVAVRAVVAQDSGEDWTGVRLTLATADAQRWVELPEMQALRIGRRQPPPQRRGWRAPPAGAGELYADYDRFLAGGGPPRRKSAASEPAPSDEWDREVAGEIDTLLADMPTERTQSGMISPQQQQLLAQLQQLEQARNGPAPGGARPEAKGGAPARPMAPPMRSAPPPPAPPPSAAAPQAMTFSAERRKSSGFGGALADAGGALAGAVGGLFGGAEGGGGGAPRGGLARFEPEPEHEAAPEQLAYGDLRMPGPEASRRGVLTLSHRRERYLEMLWVREVTREIDVVSLIDGAVARAQHAGARGLPPRHRFAESWFGFDYVYAAETPIDIPSDGDYHSVPLLKQQAPIQLGYVVVPRESTDVYRFVKLKNPLDAPLLPGPADIYVGGDYLLSADLKVAPPRGEVQIGLGVEQAIKVSRNTHYKEEAAGLMGGSLSLRHELEFEVANRSQRPVEVEVQERIPSLREREDEIHVELGAVEPAWAPFEPEHYELEGGYRWRVQVPPGQQKKLSATYVVRISAKKELVGGNRRE</sequence>
<feature type="region of interest" description="Disordered" evidence="2">
    <location>
        <begin position="374"/>
        <end position="415"/>
    </location>
</feature>
<protein>
    <submittedName>
        <fullName evidence="5">DUF4139 domain-containing protein</fullName>
    </submittedName>
</protein>
<reference evidence="5" key="1">
    <citation type="submission" date="2022-11" db="EMBL/GenBank/DDBJ databases">
        <title>Minimal conservation of predation-associated metabolite biosynthetic gene clusters underscores biosynthetic potential of Myxococcota including descriptions for ten novel species: Archangium lansinium sp. nov., Myxococcus landrumus sp. nov., Nannocystis bai.</title>
        <authorList>
            <person name="Ahearne A."/>
            <person name="Stevens C."/>
            <person name="Dowd S."/>
        </authorList>
    </citation>
    <scope>NUCLEOTIDE SEQUENCE</scope>
    <source>
        <strain evidence="5">Fl3</strain>
    </source>
</reference>
<dbReference type="PANTHER" id="PTHR31005:SF8">
    <property type="entry name" value="DUF4139 DOMAIN-CONTAINING PROTEIN"/>
    <property type="match status" value="1"/>
</dbReference>
<feature type="coiled-coil region" evidence="1">
    <location>
        <begin position="90"/>
        <end position="117"/>
    </location>
</feature>
<evidence type="ECO:0000259" key="3">
    <source>
        <dbReference type="Pfam" id="PF13598"/>
    </source>
</evidence>
<proteinExistence type="predicted"/>
<dbReference type="Pfam" id="PF13598">
    <property type="entry name" value="DUF4139"/>
    <property type="match status" value="1"/>
</dbReference>
<evidence type="ECO:0000256" key="1">
    <source>
        <dbReference type="SAM" id="Coils"/>
    </source>
</evidence>
<evidence type="ECO:0000259" key="4">
    <source>
        <dbReference type="Pfam" id="PF13600"/>
    </source>
</evidence>
<dbReference type="InterPro" id="IPR011935">
    <property type="entry name" value="CHP02231"/>
</dbReference>
<feature type="domain" description="DUF4140" evidence="4">
    <location>
        <begin position="13"/>
        <end position="115"/>
    </location>
</feature>
<name>A0ABY7GZA1_9BACT</name>
<evidence type="ECO:0000313" key="6">
    <source>
        <dbReference type="Proteomes" id="UP001164459"/>
    </source>
</evidence>
<organism evidence="5 6">
    <name type="scientific">Nannocystis punicea</name>
    <dbReference type="NCBI Taxonomy" id="2995304"/>
    <lineage>
        <taxon>Bacteria</taxon>
        <taxon>Pseudomonadati</taxon>
        <taxon>Myxococcota</taxon>
        <taxon>Polyangia</taxon>
        <taxon>Nannocystales</taxon>
        <taxon>Nannocystaceae</taxon>
        <taxon>Nannocystis</taxon>
    </lineage>
</organism>
<accession>A0ABY7GZA1</accession>
<feature type="region of interest" description="Disordered" evidence="2">
    <location>
        <begin position="307"/>
        <end position="334"/>
    </location>
</feature>
<dbReference type="EMBL" id="CP114040">
    <property type="protein sequence ID" value="WAS92303.1"/>
    <property type="molecule type" value="Genomic_DNA"/>
</dbReference>
<gene>
    <name evidence="5" type="ORF">O0S08_39500</name>
</gene>
<feature type="domain" description="DUF4139" evidence="3">
    <location>
        <begin position="214"/>
        <end position="752"/>
    </location>
</feature>
<dbReference type="InterPro" id="IPR037291">
    <property type="entry name" value="DUF4139"/>
</dbReference>
<feature type="region of interest" description="Disordered" evidence="2">
    <location>
        <begin position="455"/>
        <end position="475"/>
    </location>
</feature>
<evidence type="ECO:0000256" key="2">
    <source>
        <dbReference type="SAM" id="MobiDB-lite"/>
    </source>
</evidence>
<feature type="compositionally biased region" description="Pro residues" evidence="2">
    <location>
        <begin position="394"/>
        <end position="412"/>
    </location>
</feature>
<evidence type="ECO:0000313" key="5">
    <source>
        <dbReference type="EMBL" id="WAS92303.1"/>
    </source>
</evidence>
<dbReference type="PANTHER" id="PTHR31005">
    <property type="entry name" value="DUF4139 DOMAIN-CONTAINING PROTEIN"/>
    <property type="match status" value="1"/>
</dbReference>
<feature type="coiled-coil region" evidence="1">
    <location>
        <begin position="143"/>
        <end position="184"/>
    </location>
</feature>
<dbReference type="InterPro" id="IPR025554">
    <property type="entry name" value="DUF4140"/>
</dbReference>